<dbReference type="EMBL" id="FWXJ01000005">
    <property type="protein sequence ID" value="SMC46814.1"/>
    <property type="molecule type" value="Genomic_DNA"/>
</dbReference>
<protein>
    <recommendedName>
        <fullName evidence="4">Entericidin EcnAB</fullName>
    </recommendedName>
</protein>
<name>A0A1W1ZEI2_9BURK</name>
<dbReference type="STRING" id="1938817.SAMN06296008_10560"/>
<gene>
    <name evidence="2" type="ORF">SAMN06296008_10560</name>
</gene>
<evidence type="ECO:0000313" key="2">
    <source>
        <dbReference type="EMBL" id="SMC46814.1"/>
    </source>
</evidence>
<reference evidence="2 3" key="1">
    <citation type="submission" date="2017-04" db="EMBL/GenBank/DDBJ databases">
        <authorList>
            <person name="Afonso C.L."/>
            <person name="Miller P.J."/>
            <person name="Scott M.A."/>
            <person name="Spackman E."/>
            <person name="Goraichik I."/>
            <person name="Dimitrov K.M."/>
            <person name="Suarez D.L."/>
            <person name="Swayne D.E."/>
        </authorList>
    </citation>
    <scope>NUCLEOTIDE SEQUENCE [LARGE SCALE GENOMIC DNA]</scope>
    <source>
        <strain evidence="2 3">VK13</strain>
    </source>
</reference>
<dbReference type="Proteomes" id="UP000192708">
    <property type="component" value="Unassembled WGS sequence"/>
</dbReference>
<dbReference type="AlphaFoldDB" id="A0A1W1ZEI2"/>
<feature type="compositionally biased region" description="Low complexity" evidence="1">
    <location>
        <begin position="44"/>
        <end position="56"/>
    </location>
</feature>
<organism evidence="2 3">
    <name type="scientific">Polynucleobacter kasalickyi</name>
    <dbReference type="NCBI Taxonomy" id="1938817"/>
    <lineage>
        <taxon>Bacteria</taxon>
        <taxon>Pseudomonadati</taxon>
        <taxon>Pseudomonadota</taxon>
        <taxon>Betaproteobacteria</taxon>
        <taxon>Burkholderiales</taxon>
        <taxon>Burkholderiaceae</taxon>
        <taxon>Polynucleobacter</taxon>
    </lineage>
</organism>
<dbReference type="PROSITE" id="PS51257">
    <property type="entry name" value="PROKAR_LIPOPROTEIN"/>
    <property type="match status" value="1"/>
</dbReference>
<feature type="compositionally biased region" description="Polar residues" evidence="1">
    <location>
        <begin position="57"/>
        <end position="68"/>
    </location>
</feature>
<evidence type="ECO:0000313" key="3">
    <source>
        <dbReference type="Proteomes" id="UP000192708"/>
    </source>
</evidence>
<feature type="region of interest" description="Disordered" evidence="1">
    <location>
        <begin position="44"/>
        <end position="77"/>
    </location>
</feature>
<keyword evidence="3" id="KW-1185">Reference proteome</keyword>
<proteinExistence type="predicted"/>
<accession>A0A1W1ZEI2</accession>
<sequence length="77" mass="7935">MGTMKINNSLLKILGLTLTLSFTSCSTIEGIGKDVQGLGRVIEKTSSSVSGKSSTTPLTPLENNQPATSGAVVTPVR</sequence>
<evidence type="ECO:0000256" key="1">
    <source>
        <dbReference type="SAM" id="MobiDB-lite"/>
    </source>
</evidence>
<evidence type="ECO:0008006" key="4">
    <source>
        <dbReference type="Google" id="ProtNLM"/>
    </source>
</evidence>